<protein>
    <submittedName>
        <fullName evidence="1">Uncharacterized protein</fullName>
    </submittedName>
</protein>
<dbReference type="Proteomes" id="UP000252985">
    <property type="component" value="Plasmid pCBA1112-01"/>
</dbReference>
<dbReference type="EMBL" id="CP031147">
    <property type="protein sequence ID" value="AXG08469.1"/>
    <property type="molecule type" value="Genomic_DNA"/>
</dbReference>
<geneLocation type="plasmid" evidence="2">
    <name>pcba1112-01</name>
</geneLocation>
<sequence length="256" mass="28852">MNRREYLGAVGSTLLSTASLGAFDADGKPTEQSSRWPEVSSDLTPQLPEAYEQQLNRSRQRTVGPVGKEEMVLFETTSRTFALPETQARESRLLVETGWPIAVERDEEWIPLTDDDRRRTLRETMISDHANGMAHEVILSLADGDSTVSTVNGYQRSVVRYWEHFLVEDIPDEVAEQFDGPDTDELLGERVSALQLTPRGFVAIEHSDTPVADRGATTRRTEQILEYLLNESIAGETRLNQRGEDKQDFRNRGDQG</sequence>
<evidence type="ECO:0000313" key="2">
    <source>
        <dbReference type="Proteomes" id="UP000252985"/>
    </source>
</evidence>
<dbReference type="GeneID" id="37285441"/>
<accession>A0A345E8E7</accession>
<evidence type="ECO:0000313" key="1">
    <source>
        <dbReference type="EMBL" id="AXG08469.1"/>
    </source>
</evidence>
<name>A0A345E8E7_9EURY</name>
<dbReference type="AlphaFoldDB" id="A0A345E8E7"/>
<keyword evidence="1" id="KW-0614">Plasmid</keyword>
<dbReference type="KEGG" id="haq:DU484_00645"/>
<gene>
    <name evidence="1" type="ORF">DU484_00645</name>
</gene>
<reference evidence="1 2" key="1">
    <citation type="submission" date="2018-07" db="EMBL/GenBank/DDBJ databases">
        <title>Genome sequences of Haloplanus sp. CBA1112.</title>
        <authorList>
            <person name="Kim Y.B."/>
            <person name="Roh S.W."/>
        </authorList>
    </citation>
    <scope>NUCLEOTIDE SEQUENCE [LARGE SCALE GENOMIC DNA]</scope>
    <source>
        <strain evidence="1 2">CBA1112</strain>
        <plasmid evidence="2">pcba1112-01</plasmid>
    </source>
</reference>
<proteinExistence type="predicted"/>
<organism evidence="1 2">
    <name type="scientific">Haloplanus rubicundus</name>
    <dbReference type="NCBI Taxonomy" id="1547898"/>
    <lineage>
        <taxon>Archaea</taxon>
        <taxon>Methanobacteriati</taxon>
        <taxon>Methanobacteriota</taxon>
        <taxon>Stenosarchaea group</taxon>
        <taxon>Halobacteria</taxon>
        <taxon>Halobacteriales</taxon>
        <taxon>Haloferacaceae</taxon>
        <taxon>Haloplanus</taxon>
    </lineage>
</organism>
<dbReference type="RefSeq" id="WP_114604793.1">
    <property type="nucleotide sequence ID" value="NZ_CP031147.1"/>
</dbReference>